<keyword evidence="4" id="KW-1185">Reference proteome</keyword>
<sequence length="673" mass="74520">MVTDWVRGQYARPQWQADRPTLDHHTAEDTRYYEAAAVRRPPLTIDTALREQCNINYQTYFLAAFLDDGTWAFFSGPNRIPDSAIPKIFQKNQFLQLQKRSASMGGSYADDPGFPYDDLYERESVGPSYAGRRGYDRRRGPMMDPFDDDELPSFKTRKRPRANVRRDPDDDEPPVTVSTKKGMKIGNADDVWEFYSQRFRNCQQTACKLIAKAWVKAVEPKKQSNHPYTGSDEKAPDWWPKPWGTTRDDKVRHKEPDHLYKKERVHLLCHILRMVVEPNAKQHPDIQKLYLTVAKLEEATNEALSTFFADKDNTNNAKKKPFLKEIFKVAKVEERYKRGEIDPDTEVFIMADDKMADSYQSDNDEARQSRDEADEHDRSGSASRVSPPKTTGPPHVLLSSASADHNHQNSAGNLAGGPPFISEIPVRGPQYPTAGIMPSSELTSDQHATYVEAGGTMGGVGGGQAAPSLQTHSTTTMHQAMQDLIPSPHPHDHPGSRRSSMFVTSSPTDFQPNSSVPAGPGAGLYSASAWGQQQAVATCAPGTSGLYAFTPHAHHQHQQHSQSQQPQQAQAGTAFISQQQQTVAISQTQQQYIGSSSYVDGLSPHSHTPHTHPHPSNLYRTSSSSIGQGHGQGALAHHGPGPGGYSNFGLPHDGRTVTNTGLKIEPPLNRGLH</sequence>
<accession>A0AAN6N705</accession>
<evidence type="ECO:0000256" key="1">
    <source>
        <dbReference type="SAM" id="MobiDB-lite"/>
    </source>
</evidence>
<feature type="region of interest" description="Disordered" evidence="1">
    <location>
        <begin position="358"/>
        <end position="427"/>
    </location>
</feature>
<feature type="compositionally biased region" description="Low complexity" evidence="1">
    <location>
        <begin position="559"/>
        <end position="575"/>
    </location>
</feature>
<feature type="region of interest" description="Disordered" evidence="1">
    <location>
        <begin position="552"/>
        <end position="575"/>
    </location>
</feature>
<evidence type="ECO:0000313" key="4">
    <source>
        <dbReference type="Proteomes" id="UP001303473"/>
    </source>
</evidence>
<dbReference type="InterPro" id="IPR021264">
    <property type="entry name" value="AFUB_079030/YDR124W-like"/>
</dbReference>
<dbReference type="Pfam" id="PF11001">
    <property type="entry name" value="AFUB_07903_YDR124W_hel"/>
    <property type="match status" value="1"/>
</dbReference>
<feature type="region of interest" description="Disordered" evidence="1">
    <location>
        <begin position="127"/>
        <end position="182"/>
    </location>
</feature>
<dbReference type="PANTHER" id="PTHR36102">
    <property type="entry name" value="CHROMOSOME 10, WHOLE GENOME SHOTGUN SEQUENCE"/>
    <property type="match status" value="1"/>
</dbReference>
<proteinExistence type="predicted"/>
<organism evidence="3 4">
    <name type="scientific">Diplogelasinospora grovesii</name>
    <dbReference type="NCBI Taxonomy" id="303347"/>
    <lineage>
        <taxon>Eukaryota</taxon>
        <taxon>Fungi</taxon>
        <taxon>Dikarya</taxon>
        <taxon>Ascomycota</taxon>
        <taxon>Pezizomycotina</taxon>
        <taxon>Sordariomycetes</taxon>
        <taxon>Sordariomycetidae</taxon>
        <taxon>Sordariales</taxon>
        <taxon>Diplogelasinosporaceae</taxon>
        <taxon>Diplogelasinospora</taxon>
    </lineage>
</organism>
<evidence type="ECO:0000313" key="3">
    <source>
        <dbReference type="EMBL" id="KAK3940372.1"/>
    </source>
</evidence>
<comment type="caution">
    <text evidence="3">The sequence shown here is derived from an EMBL/GenBank/DDBJ whole genome shotgun (WGS) entry which is preliminary data.</text>
</comment>
<dbReference type="EMBL" id="MU853797">
    <property type="protein sequence ID" value="KAK3940372.1"/>
    <property type="molecule type" value="Genomic_DNA"/>
</dbReference>
<feature type="compositionally biased region" description="Low complexity" evidence="1">
    <location>
        <begin position="622"/>
        <end position="639"/>
    </location>
</feature>
<feature type="region of interest" description="Disordered" evidence="1">
    <location>
        <begin position="596"/>
        <end position="673"/>
    </location>
</feature>
<gene>
    <name evidence="3" type="ORF">QBC46DRAFT_126982</name>
</gene>
<feature type="region of interest" description="Disordered" evidence="1">
    <location>
        <begin position="484"/>
        <end position="517"/>
    </location>
</feature>
<dbReference type="PANTHER" id="PTHR36102:SF1">
    <property type="entry name" value="YDR124W-LIKE HELICAL BUNDLE DOMAIN-CONTAINING PROTEIN"/>
    <property type="match status" value="1"/>
</dbReference>
<reference evidence="4" key="1">
    <citation type="journal article" date="2023" name="Mol. Phylogenet. Evol.">
        <title>Genome-scale phylogeny and comparative genomics of the fungal order Sordariales.</title>
        <authorList>
            <person name="Hensen N."/>
            <person name="Bonometti L."/>
            <person name="Westerberg I."/>
            <person name="Brannstrom I.O."/>
            <person name="Guillou S."/>
            <person name="Cros-Aarteil S."/>
            <person name="Calhoun S."/>
            <person name="Haridas S."/>
            <person name="Kuo A."/>
            <person name="Mondo S."/>
            <person name="Pangilinan J."/>
            <person name="Riley R."/>
            <person name="LaButti K."/>
            <person name="Andreopoulos B."/>
            <person name="Lipzen A."/>
            <person name="Chen C."/>
            <person name="Yan M."/>
            <person name="Daum C."/>
            <person name="Ng V."/>
            <person name="Clum A."/>
            <person name="Steindorff A."/>
            <person name="Ohm R.A."/>
            <person name="Martin F."/>
            <person name="Silar P."/>
            <person name="Natvig D.O."/>
            <person name="Lalanne C."/>
            <person name="Gautier V."/>
            <person name="Ament-Velasquez S.L."/>
            <person name="Kruys A."/>
            <person name="Hutchinson M.I."/>
            <person name="Powell A.J."/>
            <person name="Barry K."/>
            <person name="Miller A.N."/>
            <person name="Grigoriev I.V."/>
            <person name="Debuchy R."/>
            <person name="Gladieux P."/>
            <person name="Hiltunen Thoren M."/>
            <person name="Johannesson H."/>
        </authorList>
    </citation>
    <scope>NUCLEOTIDE SEQUENCE [LARGE SCALE GENOMIC DNA]</scope>
    <source>
        <strain evidence="4">CBS 340.73</strain>
    </source>
</reference>
<feature type="compositionally biased region" description="Basic and acidic residues" evidence="1">
    <location>
        <begin position="364"/>
        <end position="379"/>
    </location>
</feature>
<feature type="compositionally biased region" description="Polar residues" evidence="1">
    <location>
        <begin position="399"/>
        <end position="412"/>
    </location>
</feature>
<protein>
    <recommendedName>
        <fullName evidence="2">Subtelomeric hrmA-associated cluster protein AFUB-079030/YDR124W-like helical bundle domain-containing protein</fullName>
    </recommendedName>
</protein>
<dbReference type="AlphaFoldDB" id="A0AAN6N705"/>
<dbReference type="InterPro" id="IPR047092">
    <property type="entry name" value="AFUB_07903/YDR124W-like_hel"/>
</dbReference>
<feature type="domain" description="Subtelomeric hrmA-associated cluster protein AFUB-079030/YDR124W-like helical bundle" evidence="2">
    <location>
        <begin position="184"/>
        <end position="331"/>
    </location>
</feature>
<feature type="compositionally biased region" description="Polar residues" evidence="1">
    <location>
        <begin position="497"/>
        <end position="516"/>
    </location>
</feature>
<dbReference type="Proteomes" id="UP001303473">
    <property type="component" value="Unassembled WGS sequence"/>
</dbReference>
<evidence type="ECO:0000259" key="2">
    <source>
        <dbReference type="Pfam" id="PF11001"/>
    </source>
</evidence>
<name>A0AAN6N705_9PEZI</name>